<reference evidence="2 3" key="1">
    <citation type="submission" date="2024-09" db="EMBL/GenBank/DDBJ databases">
        <title>Chromosome-scale assembly of Riccia fluitans.</title>
        <authorList>
            <person name="Paukszto L."/>
            <person name="Sawicki J."/>
            <person name="Karawczyk K."/>
            <person name="Piernik-Szablinska J."/>
            <person name="Szczecinska M."/>
            <person name="Mazdziarz M."/>
        </authorList>
    </citation>
    <scope>NUCLEOTIDE SEQUENCE [LARGE SCALE GENOMIC DNA]</scope>
    <source>
        <strain evidence="2">Rf_01</strain>
        <tissue evidence="2">Aerial parts of the thallus</tissue>
    </source>
</reference>
<gene>
    <name evidence="2" type="ORF">R1flu_000813</name>
</gene>
<dbReference type="Proteomes" id="UP001605036">
    <property type="component" value="Unassembled WGS sequence"/>
</dbReference>
<accession>A0ABD1Y1H0</accession>
<sequence>MRPYRNKACRPIDRYRDHIDRFPKGRLAAEVERIQQRIRGLIKEANISLSLQELTVLSPVCKEFVVSQLAEKGRVAVFDSIRSGAYKGPRSTPEDLPVGLQIVRACCTPPMIPIRIGEVNFPRGPGGYRIWSQRDQKSDPYQARLPPDGTTNNEACHGRQHVGLAGGRIVIGPRGRGRRPIDHFLSSYRDG</sequence>
<dbReference type="EMBL" id="JBHFFA010000006">
    <property type="protein sequence ID" value="KAL2620608.1"/>
    <property type="molecule type" value="Genomic_DNA"/>
</dbReference>
<feature type="region of interest" description="Disordered" evidence="1">
    <location>
        <begin position="130"/>
        <end position="153"/>
    </location>
</feature>
<evidence type="ECO:0000313" key="3">
    <source>
        <dbReference type="Proteomes" id="UP001605036"/>
    </source>
</evidence>
<comment type="caution">
    <text evidence="2">The sequence shown here is derived from an EMBL/GenBank/DDBJ whole genome shotgun (WGS) entry which is preliminary data.</text>
</comment>
<keyword evidence="3" id="KW-1185">Reference proteome</keyword>
<evidence type="ECO:0000313" key="2">
    <source>
        <dbReference type="EMBL" id="KAL2620608.1"/>
    </source>
</evidence>
<evidence type="ECO:0000256" key="1">
    <source>
        <dbReference type="SAM" id="MobiDB-lite"/>
    </source>
</evidence>
<proteinExistence type="predicted"/>
<protein>
    <submittedName>
        <fullName evidence="2">Uncharacterized protein</fullName>
    </submittedName>
</protein>
<organism evidence="2 3">
    <name type="scientific">Riccia fluitans</name>
    <dbReference type="NCBI Taxonomy" id="41844"/>
    <lineage>
        <taxon>Eukaryota</taxon>
        <taxon>Viridiplantae</taxon>
        <taxon>Streptophyta</taxon>
        <taxon>Embryophyta</taxon>
        <taxon>Marchantiophyta</taxon>
        <taxon>Marchantiopsida</taxon>
        <taxon>Marchantiidae</taxon>
        <taxon>Marchantiales</taxon>
        <taxon>Ricciaceae</taxon>
        <taxon>Riccia</taxon>
    </lineage>
</organism>
<dbReference type="AlphaFoldDB" id="A0ABD1Y1H0"/>
<name>A0ABD1Y1H0_9MARC</name>